<dbReference type="EMBL" id="STFF01000001">
    <property type="protein sequence ID" value="THU40568.1"/>
    <property type="molecule type" value="Genomic_DNA"/>
</dbReference>
<evidence type="ECO:0000313" key="4">
    <source>
        <dbReference type="Proteomes" id="UP000306918"/>
    </source>
</evidence>
<reference evidence="3 4" key="1">
    <citation type="submission" date="2019-04" db="EMBL/GenBank/DDBJ databases">
        <title>Niastella caeni sp. nov., isolated from activated sludge.</title>
        <authorList>
            <person name="Sheng M."/>
        </authorList>
    </citation>
    <scope>NUCLEOTIDE SEQUENCE [LARGE SCALE GENOMIC DNA]</scope>
    <source>
        <strain evidence="3 4">HX-2-15</strain>
    </source>
</reference>
<feature type="region of interest" description="Disordered" evidence="1">
    <location>
        <begin position="1"/>
        <end position="20"/>
    </location>
</feature>
<gene>
    <name evidence="3" type="ORF">FAM09_00185</name>
</gene>
<accession>A0A4S8HXS1</accession>
<keyword evidence="2" id="KW-1133">Transmembrane helix</keyword>
<proteinExistence type="predicted"/>
<organism evidence="3 4">
    <name type="scientific">Niastella caeni</name>
    <dbReference type="NCBI Taxonomy" id="2569763"/>
    <lineage>
        <taxon>Bacteria</taxon>
        <taxon>Pseudomonadati</taxon>
        <taxon>Bacteroidota</taxon>
        <taxon>Chitinophagia</taxon>
        <taxon>Chitinophagales</taxon>
        <taxon>Chitinophagaceae</taxon>
        <taxon>Niastella</taxon>
    </lineage>
</organism>
<dbReference type="AlphaFoldDB" id="A0A4S8HXS1"/>
<keyword evidence="4" id="KW-1185">Reference proteome</keyword>
<evidence type="ECO:0000256" key="2">
    <source>
        <dbReference type="SAM" id="Phobius"/>
    </source>
</evidence>
<name>A0A4S8HXS1_9BACT</name>
<keyword evidence="2" id="KW-0812">Transmembrane</keyword>
<sequence length="184" mass="20536">MKRPGIRDAVKNQGSEDITNSKEKNSSLRWILLIPFILVLGMLAALYRQDQLPKSIERLEKIKPGKQGAVTGGSGNDGSSVKKMVRNNIRLYVKAESNDYEHSRLGGISDLEISVTNSTDYTLDKVRVKIMYVKANGNIYETKYEDFLSIKPNSKTTHKIPDTRRGTSVKYEISSIKSKALGLG</sequence>
<feature type="compositionally biased region" description="Basic and acidic residues" evidence="1">
    <location>
        <begin position="1"/>
        <end position="10"/>
    </location>
</feature>
<protein>
    <submittedName>
        <fullName evidence="3">Uncharacterized protein</fullName>
    </submittedName>
</protein>
<comment type="caution">
    <text evidence="3">The sequence shown here is derived from an EMBL/GenBank/DDBJ whole genome shotgun (WGS) entry which is preliminary data.</text>
</comment>
<evidence type="ECO:0000256" key="1">
    <source>
        <dbReference type="SAM" id="MobiDB-lite"/>
    </source>
</evidence>
<feature type="transmembrane region" description="Helical" evidence="2">
    <location>
        <begin position="28"/>
        <end position="47"/>
    </location>
</feature>
<dbReference type="Proteomes" id="UP000306918">
    <property type="component" value="Unassembled WGS sequence"/>
</dbReference>
<evidence type="ECO:0000313" key="3">
    <source>
        <dbReference type="EMBL" id="THU40568.1"/>
    </source>
</evidence>
<keyword evidence="2" id="KW-0472">Membrane</keyword>
<dbReference type="OrthoDB" id="666621at2"/>
<dbReference type="RefSeq" id="WP_136575061.1">
    <property type="nucleotide sequence ID" value="NZ_STFF01000001.1"/>
</dbReference>